<feature type="binding site" evidence="7">
    <location>
        <begin position="323"/>
        <end position="324"/>
    </location>
    <ligand>
        <name>substrate</name>
    </ligand>
</feature>
<dbReference type="InterPro" id="IPR004722">
    <property type="entry name" value="DHOase"/>
</dbReference>
<dbReference type="OrthoDB" id="9765462at2"/>
<feature type="binding site" evidence="7">
    <location>
        <position position="152"/>
    </location>
    <ligand>
        <name>Zn(2+)</name>
        <dbReference type="ChEBI" id="CHEBI:29105"/>
        <label>1</label>
    </ligand>
</feature>
<reference evidence="10 11" key="1">
    <citation type="submission" date="2009-02" db="EMBL/GenBank/DDBJ databases">
        <title>Sequencing of the draft genome and assembly of Dethiobacter alkaliphilus AHT 1.</title>
        <authorList>
            <consortium name="US DOE Joint Genome Institute (JGI-PGF)"/>
            <person name="Lucas S."/>
            <person name="Copeland A."/>
            <person name="Lapidus A."/>
            <person name="Glavina del Rio T."/>
            <person name="Dalin E."/>
            <person name="Tice H."/>
            <person name="Bruce D."/>
            <person name="Goodwin L."/>
            <person name="Pitluck S."/>
            <person name="Larimer F."/>
            <person name="Land M.L."/>
            <person name="Hauser L."/>
            <person name="Muyzer G."/>
        </authorList>
    </citation>
    <scope>NUCLEOTIDE SEQUENCE [LARGE SCALE GENOMIC DNA]</scope>
    <source>
        <strain evidence="10 11">AHT 1</strain>
    </source>
</reference>
<feature type="domain" description="Amidohydrolase 3" evidence="8">
    <location>
        <begin position="285"/>
        <end position="421"/>
    </location>
</feature>
<feature type="binding site" evidence="7">
    <location>
        <begin position="62"/>
        <end position="64"/>
    </location>
    <ligand>
        <name>substrate</name>
    </ligand>
</feature>
<evidence type="ECO:0000256" key="3">
    <source>
        <dbReference type="ARBA" id="ARBA00022723"/>
    </source>
</evidence>
<dbReference type="Pfam" id="PF12890">
    <property type="entry name" value="DHOase"/>
    <property type="match status" value="1"/>
</dbReference>
<dbReference type="PROSITE" id="PS00483">
    <property type="entry name" value="DIHYDROOROTASE_2"/>
    <property type="match status" value="1"/>
</dbReference>
<evidence type="ECO:0000313" key="11">
    <source>
        <dbReference type="Proteomes" id="UP000006443"/>
    </source>
</evidence>
<dbReference type="InterPro" id="IPR032466">
    <property type="entry name" value="Metal_Hydrolase"/>
</dbReference>
<dbReference type="Pfam" id="PF07969">
    <property type="entry name" value="Amidohydro_3"/>
    <property type="match status" value="1"/>
</dbReference>
<dbReference type="eggNOG" id="COG0044">
    <property type="taxonomic scope" value="Bacteria"/>
</dbReference>
<feature type="binding site" evidence="7">
    <location>
        <position position="152"/>
    </location>
    <ligand>
        <name>Zn(2+)</name>
        <dbReference type="ChEBI" id="CHEBI:29105"/>
        <label>2</label>
    </ligand>
</feature>
<evidence type="ECO:0000259" key="9">
    <source>
        <dbReference type="Pfam" id="PF12890"/>
    </source>
</evidence>
<dbReference type="Gene3D" id="2.30.40.10">
    <property type="entry name" value="Urease, subunit C, domain 1"/>
    <property type="match status" value="1"/>
</dbReference>
<keyword evidence="3 7" id="KW-0479">Metal-binding</keyword>
<dbReference type="EC" id="3.5.2.3" evidence="7"/>
<feature type="binding site" evidence="7">
    <location>
        <position position="179"/>
    </location>
    <ligand>
        <name>Zn(2+)</name>
        <dbReference type="ChEBI" id="CHEBI:29105"/>
        <label>2</label>
    </ligand>
</feature>
<evidence type="ECO:0000256" key="2">
    <source>
        <dbReference type="ARBA" id="ARBA00010286"/>
    </source>
</evidence>
<feature type="binding site" evidence="7">
    <location>
        <position position="94"/>
    </location>
    <ligand>
        <name>substrate</name>
    </ligand>
</feature>
<comment type="cofactor">
    <cofactor evidence="7">
        <name>Zn(2+)</name>
        <dbReference type="ChEBI" id="CHEBI:29105"/>
    </cofactor>
    <text evidence="7">Binds 2 Zn(2+) ions per subunit.</text>
</comment>
<dbReference type="GO" id="GO:0005737">
    <property type="term" value="C:cytoplasm"/>
    <property type="evidence" value="ECO:0007669"/>
    <property type="project" value="TreeGrafter"/>
</dbReference>
<dbReference type="HAMAP" id="MF_00220_B">
    <property type="entry name" value="PyrC_classI_B"/>
    <property type="match status" value="1"/>
</dbReference>
<dbReference type="STRING" id="555088.DealDRAFT_1075"/>
<evidence type="ECO:0000256" key="7">
    <source>
        <dbReference type="HAMAP-Rule" id="MF_00220"/>
    </source>
</evidence>
<comment type="caution">
    <text evidence="10">The sequence shown here is derived from an EMBL/GenBank/DDBJ whole genome shotgun (WGS) entry which is preliminary data.</text>
</comment>
<feature type="binding site" evidence="7">
    <location>
        <position position="60"/>
    </location>
    <ligand>
        <name>Zn(2+)</name>
        <dbReference type="ChEBI" id="CHEBI:29105"/>
        <label>1</label>
    </ligand>
</feature>
<dbReference type="InterPro" id="IPR011059">
    <property type="entry name" value="Metal-dep_hydrolase_composite"/>
</dbReference>
<dbReference type="SUPFAM" id="SSF51556">
    <property type="entry name" value="Metallo-dependent hydrolases"/>
    <property type="match status" value="1"/>
</dbReference>
<gene>
    <name evidence="7" type="primary">pyrC</name>
    <name evidence="10" type="ORF">DealDRAFT_1075</name>
</gene>
<dbReference type="GO" id="GO:0044205">
    <property type="term" value="P:'de novo' UMP biosynthetic process"/>
    <property type="evidence" value="ECO:0007669"/>
    <property type="project" value="UniProtKB-UniRule"/>
</dbReference>
<comment type="pathway">
    <text evidence="7">Pyrimidine metabolism; UMP biosynthesis via de novo pathway; (S)-dihydroorotate from bicarbonate: step 3/3.</text>
</comment>
<comment type="function">
    <text evidence="1 7">Catalyzes the reversible cyclization of carbamoyl aspartate to dihydroorotate.</text>
</comment>
<dbReference type="SUPFAM" id="SSF51338">
    <property type="entry name" value="Composite domain of metallo-dependent hydrolases"/>
    <property type="match status" value="1"/>
</dbReference>
<dbReference type="NCBIfam" id="TIGR00857">
    <property type="entry name" value="pyrC_multi"/>
    <property type="match status" value="1"/>
</dbReference>
<feature type="binding site" evidence="7">
    <location>
        <position position="232"/>
    </location>
    <ligand>
        <name>Zn(2+)</name>
        <dbReference type="ChEBI" id="CHEBI:29105"/>
        <label>2</label>
    </ligand>
</feature>
<organism evidence="10 11">
    <name type="scientific">Dethiobacter alkaliphilus AHT 1</name>
    <dbReference type="NCBI Taxonomy" id="555088"/>
    <lineage>
        <taxon>Bacteria</taxon>
        <taxon>Bacillati</taxon>
        <taxon>Bacillota</taxon>
        <taxon>Dethiobacteria</taxon>
        <taxon>Dethiobacterales</taxon>
        <taxon>Dethiobacteraceae</taxon>
        <taxon>Dethiobacter</taxon>
    </lineage>
</organism>
<dbReference type="GO" id="GO:0006145">
    <property type="term" value="P:purine nucleobase catabolic process"/>
    <property type="evidence" value="ECO:0007669"/>
    <property type="project" value="TreeGrafter"/>
</dbReference>
<dbReference type="AlphaFoldDB" id="C0GF16"/>
<dbReference type="Proteomes" id="UP000006443">
    <property type="component" value="Unassembled WGS sequence"/>
</dbReference>
<dbReference type="GO" id="GO:0004038">
    <property type="term" value="F:allantoinase activity"/>
    <property type="evidence" value="ECO:0007669"/>
    <property type="project" value="TreeGrafter"/>
</dbReference>
<comment type="caution">
    <text evidence="7">Lacks conserved residue(s) required for the propagation of feature annotation.</text>
</comment>
<name>C0GF16_DETAL</name>
<keyword evidence="5 7" id="KW-0862">Zinc</keyword>
<feature type="binding site" evidence="7">
    <location>
        <position position="305"/>
    </location>
    <ligand>
        <name>Zn(2+)</name>
        <dbReference type="ChEBI" id="CHEBI:29105"/>
        <label>1</label>
    </ligand>
</feature>
<dbReference type="PANTHER" id="PTHR43668:SF2">
    <property type="entry name" value="ALLANTOINASE"/>
    <property type="match status" value="1"/>
</dbReference>
<keyword evidence="11" id="KW-1185">Reference proteome</keyword>
<feature type="active site" evidence="7">
    <location>
        <position position="305"/>
    </location>
</feature>
<dbReference type="CDD" id="cd01317">
    <property type="entry name" value="DHOase_IIa"/>
    <property type="match status" value="1"/>
</dbReference>
<dbReference type="InterPro" id="IPR013108">
    <property type="entry name" value="Amidohydro_3"/>
</dbReference>
<feature type="binding site" evidence="7">
    <location>
        <position position="62"/>
    </location>
    <ligand>
        <name>Zn(2+)</name>
        <dbReference type="ChEBI" id="CHEBI:29105"/>
        <label>1</label>
    </ligand>
</feature>
<keyword evidence="6 7" id="KW-0665">Pyrimidine biosynthesis</keyword>
<feature type="domain" description="Dihydroorotase catalytic" evidence="9">
    <location>
        <begin position="49"/>
        <end position="237"/>
    </location>
</feature>
<sequence length="428" mass="45634">MEMVIRGGTVVDPSQNIDGIFDVLVAEGKIARIAQNIEAEGREIIDAAGKVVVPGFIDLHTHLRQPGGEAKETVLTGSRAAAAGGYTGITALPNTRPVIDNAQMVARQNELAAKANLVRVWPVGAVTKGSEGNELAEIGGMVKQGARAVTDDGRGVPDARLLRNAMLYCRELDIPLFEHCEEEALAGNGQLHEGVVSARLGLQGMPAAAETVMLARDLVLAKETGCRIHIMHVSCAEAVELIRKAKKEGIPVTAEVTPHHLLLTDEAVEGYNTNAKMKPPLRTAEDVAAVRKGLADGTIDAVGTDHAPHTESEKANDFISAPFGIVGLETAFPLLYTHLVRPGVISLSQLVERMSWRPAAILGVPHGTLKPGGAADLAIIDTQQEQIIEKERFYSKGKNTPFDRWPVTGIPVLTMVAGTVVMRDGKVE</sequence>
<evidence type="ECO:0000256" key="5">
    <source>
        <dbReference type="ARBA" id="ARBA00022833"/>
    </source>
</evidence>
<accession>C0GF16</accession>
<evidence type="ECO:0000259" key="8">
    <source>
        <dbReference type="Pfam" id="PF07969"/>
    </source>
</evidence>
<evidence type="ECO:0000256" key="4">
    <source>
        <dbReference type="ARBA" id="ARBA00022801"/>
    </source>
</evidence>
<dbReference type="GO" id="GO:0008270">
    <property type="term" value="F:zinc ion binding"/>
    <property type="evidence" value="ECO:0007669"/>
    <property type="project" value="UniProtKB-UniRule"/>
</dbReference>
<dbReference type="PANTHER" id="PTHR43668">
    <property type="entry name" value="ALLANTOINASE"/>
    <property type="match status" value="1"/>
</dbReference>
<proteinExistence type="inferred from homology"/>
<evidence type="ECO:0000256" key="1">
    <source>
        <dbReference type="ARBA" id="ARBA00002368"/>
    </source>
</evidence>
<dbReference type="EMBL" id="ACJM01000004">
    <property type="protein sequence ID" value="EEG78198.1"/>
    <property type="molecule type" value="Genomic_DNA"/>
</dbReference>
<protein>
    <recommendedName>
        <fullName evidence="7">Dihydroorotase</fullName>
        <shortName evidence="7">DHOase</shortName>
        <ecNumber evidence="7">3.5.2.3</ecNumber>
    </recommendedName>
</protein>
<evidence type="ECO:0000256" key="6">
    <source>
        <dbReference type="ARBA" id="ARBA00022975"/>
    </source>
</evidence>
<dbReference type="UniPathway" id="UPA00070">
    <property type="reaction ID" value="UER00117"/>
</dbReference>
<comment type="similarity">
    <text evidence="2 7">Belongs to the metallo-dependent hydrolases superfamily. DHOase family. Class I DHOase subfamily.</text>
</comment>
<dbReference type="Gene3D" id="3.20.20.140">
    <property type="entry name" value="Metal-dependent hydrolases"/>
    <property type="match status" value="1"/>
</dbReference>
<dbReference type="GO" id="GO:0004151">
    <property type="term" value="F:dihydroorotase activity"/>
    <property type="evidence" value="ECO:0007669"/>
    <property type="project" value="UniProtKB-UniRule"/>
</dbReference>
<dbReference type="InterPro" id="IPR002195">
    <property type="entry name" value="Dihydroorotase_CS"/>
</dbReference>
<feature type="binding site" evidence="7">
    <location>
        <position position="309"/>
    </location>
    <ligand>
        <name>substrate</name>
    </ligand>
</feature>
<evidence type="ECO:0000313" key="10">
    <source>
        <dbReference type="EMBL" id="EEG78198.1"/>
    </source>
</evidence>
<dbReference type="InterPro" id="IPR050138">
    <property type="entry name" value="DHOase/Allantoinase_Hydrolase"/>
</dbReference>
<dbReference type="InterPro" id="IPR024403">
    <property type="entry name" value="DHOase_cat"/>
</dbReference>
<comment type="catalytic activity">
    <reaction evidence="7">
        <text>(S)-dihydroorotate + H2O = N-carbamoyl-L-aspartate + H(+)</text>
        <dbReference type="Rhea" id="RHEA:24296"/>
        <dbReference type="ChEBI" id="CHEBI:15377"/>
        <dbReference type="ChEBI" id="CHEBI:15378"/>
        <dbReference type="ChEBI" id="CHEBI:30864"/>
        <dbReference type="ChEBI" id="CHEBI:32814"/>
        <dbReference type="EC" id="3.5.2.3"/>
    </reaction>
</comment>
<keyword evidence="4 7" id="KW-0378">Hydrolase</keyword>